<protein>
    <submittedName>
        <fullName evidence="1">Chorismate mutase</fullName>
    </submittedName>
</protein>
<evidence type="ECO:0000313" key="1">
    <source>
        <dbReference type="EMBL" id="MBB5873628.1"/>
    </source>
</evidence>
<dbReference type="InterPro" id="IPR036979">
    <property type="entry name" value="CM_dom_sf"/>
</dbReference>
<dbReference type="InterPro" id="IPR036263">
    <property type="entry name" value="Chorismate_II_sf"/>
</dbReference>
<dbReference type="RefSeq" id="WP_184845080.1">
    <property type="nucleotide sequence ID" value="NZ_JACHMN010000003.1"/>
</dbReference>
<dbReference type="Proteomes" id="UP000587527">
    <property type="component" value="Unassembled WGS sequence"/>
</dbReference>
<gene>
    <name evidence="1" type="ORF">F4553_007062</name>
</gene>
<dbReference type="GO" id="GO:0046417">
    <property type="term" value="P:chorismate metabolic process"/>
    <property type="evidence" value="ECO:0007669"/>
    <property type="project" value="InterPro"/>
</dbReference>
<dbReference type="SUPFAM" id="SSF48600">
    <property type="entry name" value="Chorismate mutase II"/>
    <property type="match status" value="1"/>
</dbReference>
<name>A0A841C1J8_9ACTN</name>
<dbReference type="EMBL" id="JACHMN010000003">
    <property type="protein sequence ID" value="MBB5873628.1"/>
    <property type="molecule type" value="Genomic_DNA"/>
</dbReference>
<reference evidence="1 2" key="1">
    <citation type="submission" date="2020-08" db="EMBL/GenBank/DDBJ databases">
        <title>Sequencing the genomes of 1000 actinobacteria strains.</title>
        <authorList>
            <person name="Klenk H.-P."/>
        </authorList>
    </citation>
    <scope>NUCLEOTIDE SEQUENCE [LARGE SCALE GENOMIC DNA]</scope>
    <source>
        <strain evidence="1 2">DSM 45362</strain>
    </source>
</reference>
<sequence length="83" mass="9324">MASETVAEPELVTSLQGRLDRIDLQLIRLIRERLELAQQVQQARVACGRSGFAHDHELATARRFSQLGPHGSELAVILLRHSR</sequence>
<comment type="caution">
    <text evidence="1">The sequence shown here is derived from an EMBL/GenBank/DDBJ whole genome shotgun (WGS) entry which is preliminary data.</text>
</comment>
<dbReference type="Gene3D" id="1.20.59.10">
    <property type="entry name" value="Chorismate mutase"/>
    <property type="match status" value="1"/>
</dbReference>
<accession>A0A841C1J8</accession>
<evidence type="ECO:0000313" key="2">
    <source>
        <dbReference type="Proteomes" id="UP000587527"/>
    </source>
</evidence>
<keyword evidence="2" id="KW-1185">Reference proteome</keyword>
<proteinExistence type="predicted"/>
<dbReference type="AlphaFoldDB" id="A0A841C1J8"/>
<organism evidence="1 2">
    <name type="scientific">Allocatelliglobosispora scoriae</name>
    <dbReference type="NCBI Taxonomy" id="643052"/>
    <lineage>
        <taxon>Bacteria</taxon>
        <taxon>Bacillati</taxon>
        <taxon>Actinomycetota</taxon>
        <taxon>Actinomycetes</taxon>
        <taxon>Micromonosporales</taxon>
        <taxon>Micromonosporaceae</taxon>
        <taxon>Allocatelliglobosispora</taxon>
    </lineage>
</organism>